<keyword evidence="4" id="KW-1185">Reference proteome</keyword>
<organism evidence="3 4">
    <name type="scientific">Bemisia tabaci</name>
    <name type="common">Sweetpotato whitefly</name>
    <name type="synonym">Aleurodes tabaci</name>
    <dbReference type="NCBI Taxonomy" id="7038"/>
    <lineage>
        <taxon>Eukaryota</taxon>
        <taxon>Metazoa</taxon>
        <taxon>Ecdysozoa</taxon>
        <taxon>Arthropoda</taxon>
        <taxon>Hexapoda</taxon>
        <taxon>Insecta</taxon>
        <taxon>Pterygota</taxon>
        <taxon>Neoptera</taxon>
        <taxon>Paraneoptera</taxon>
        <taxon>Hemiptera</taxon>
        <taxon>Sternorrhyncha</taxon>
        <taxon>Aleyrodoidea</taxon>
        <taxon>Aleyrodidae</taxon>
        <taxon>Aleyrodinae</taxon>
        <taxon>Bemisia</taxon>
    </lineage>
</organism>
<evidence type="ECO:0000256" key="1">
    <source>
        <dbReference type="SAM" id="MobiDB-lite"/>
    </source>
</evidence>
<feature type="chain" id="PRO_5040510558" description="Cuticular protein" evidence="2">
    <location>
        <begin position="26"/>
        <end position="301"/>
    </location>
</feature>
<sequence>MMSVAYRSLLGLLCLSESLRLQVEAVSFPCRSLQKVKQGSIVTTNKYGSKLWCGQPSGKFLAVQPDKLFHLQCPSGVESPREAKGAIYDLANLTSGTQIIFEQNEMCSVVLKSFSTGYNAEILAQKLDGVTVPFNAGVSCNAQHYIEYLSLGTVISPSVGHYCPVFNTFTSRNTINPPVFRLKDKNGQYYNWPPQDNAGALTLAGNAGMNRVPSNTSHPSRSNSKGSRSKGFFGRRRTIADEDKKGAAGAGVGGHLWHGAGGGGGALHRHHSGASAGPKPFWSGALLKLPSWSRWSSGRLT</sequence>
<feature type="region of interest" description="Disordered" evidence="1">
    <location>
        <begin position="201"/>
        <end position="237"/>
    </location>
</feature>
<gene>
    <name evidence="3" type="ORF">BEMITA_LOCUS2755</name>
</gene>
<proteinExistence type="predicted"/>
<feature type="signal peptide" evidence="2">
    <location>
        <begin position="1"/>
        <end position="25"/>
    </location>
</feature>
<evidence type="ECO:0000313" key="3">
    <source>
        <dbReference type="EMBL" id="CAH0383294.1"/>
    </source>
</evidence>
<evidence type="ECO:0008006" key="5">
    <source>
        <dbReference type="Google" id="ProtNLM"/>
    </source>
</evidence>
<dbReference type="Proteomes" id="UP001152759">
    <property type="component" value="Chromosome 10"/>
</dbReference>
<evidence type="ECO:0000256" key="2">
    <source>
        <dbReference type="SAM" id="SignalP"/>
    </source>
</evidence>
<dbReference type="EMBL" id="OU963871">
    <property type="protein sequence ID" value="CAH0383294.1"/>
    <property type="molecule type" value="Genomic_DNA"/>
</dbReference>
<reference evidence="3" key="1">
    <citation type="submission" date="2021-12" db="EMBL/GenBank/DDBJ databases">
        <authorList>
            <person name="King R."/>
        </authorList>
    </citation>
    <scope>NUCLEOTIDE SEQUENCE</scope>
</reference>
<feature type="compositionally biased region" description="Low complexity" evidence="1">
    <location>
        <begin position="220"/>
        <end position="232"/>
    </location>
</feature>
<accession>A0A9P0A4L9</accession>
<name>A0A9P0A4L9_BEMTA</name>
<keyword evidence="2" id="KW-0732">Signal</keyword>
<dbReference type="AlphaFoldDB" id="A0A9P0A4L9"/>
<protein>
    <recommendedName>
        <fullName evidence="5">Cuticular protein</fullName>
    </recommendedName>
</protein>
<evidence type="ECO:0000313" key="4">
    <source>
        <dbReference type="Proteomes" id="UP001152759"/>
    </source>
</evidence>